<keyword evidence="2" id="KW-1185">Reference proteome</keyword>
<dbReference type="AlphaFoldDB" id="A0A517NV31"/>
<sequence length="59" mass="6354">MVCSLSTNGTDHRGPAVEFPFLKRDARYFGASDGSPPPSLFEDNNGFGTTGDVEFRDIG</sequence>
<dbReference type="Proteomes" id="UP000319817">
    <property type="component" value="Chromosome"/>
</dbReference>
<name>A0A517NV31_9BACT</name>
<gene>
    <name evidence="1" type="ORF">K239x_29660</name>
</gene>
<dbReference type="EMBL" id="CP036526">
    <property type="protein sequence ID" value="QDT10973.1"/>
    <property type="molecule type" value="Genomic_DNA"/>
</dbReference>
<organism evidence="1 2">
    <name type="scientific">Stieleria marina</name>
    <dbReference type="NCBI Taxonomy" id="1930275"/>
    <lineage>
        <taxon>Bacteria</taxon>
        <taxon>Pseudomonadati</taxon>
        <taxon>Planctomycetota</taxon>
        <taxon>Planctomycetia</taxon>
        <taxon>Pirellulales</taxon>
        <taxon>Pirellulaceae</taxon>
        <taxon>Stieleria</taxon>
    </lineage>
</organism>
<accession>A0A517NV31</accession>
<reference evidence="1 2" key="1">
    <citation type="submission" date="2019-02" db="EMBL/GenBank/DDBJ databases">
        <title>Deep-cultivation of Planctomycetes and their phenomic and genomic characterization uncovers novel biology.</title>
        <authorList>
            <person name="Wiegand S."/>
            <person name="Jogler M."/>
            <person name="Boedeker C."/>
            <person name="Pinto D."/>
            <person name="Vollmers J."/>
            <person name="Rivas-Marin E."/>
            <person name="Kohn T."/>
            <person name="Peeters S.H."/>
            <person name="Heuer A."/>
            <person name="Rast P."/>
            <person name="Oberbeckmann S."/>
            <person name="Bunk B."/>
            <person name="Jeske O."/>
            <person name="Meyerdierks A."/>
            <person name="Storesund J.E."/>
            <person name="Kallscheuer N."/>
            <person name="Luecker S."/>
            <person name="Lage O.M."/>
            <person name="Pohl T."/>
            <person name="Merkel B.J."/>
            <person name="Hornburger P."/>
            <person name="Mueller R.-W."/>
            <person name="Bruemmer F."/>
            <person name="Labrenz M."/>
            <person name="Spormann A.M."/>
            <person name="Op den Camp H."/>
            <person name="Overmann J."/>
            <person name="Amann R."/>
            <person name="Jetten M.S.M."/>
            <person name="Mascher T."/>
            <person name="Medema M.H."/>
            <person name="Devos D.P."/>
            <person name="Kaster A.-K."/>
            <person name="Ovreas L."/>
            <person name="Rohde M."/>
            <person name="Galperin M.Y."/>
            <person name="Jogler C."/>
        </authorList>
    </citation>
    <scope>NUCLEOTIDE SEQUENCE [LARGE SCALE GENOMIC DNA]</scope>
    <source>
        <strain evidence="1 2">K23_9</strain>
    </source>
</reference>
<protein>
    <submittedName>
        <fullName evidence="1">Uncharacterized protein</fullName>
    </submittedName>
</protein>
<proteinExistence type="predicted"/>
<evidence type="ECO:0000313" key="1">
    <source>
        <dbReference type="EMBL" id="QDT10973.1"/>
    </source>
</evidence>
<evidence type="ECO:0000313" key="2">
    <source>
        <dbReference type="Proteomes" id="UP000319817"/>
    </source>
</evidence>